<comment type="caution">
    <text evidence="1">The sequence shown here is derived from an EMBL/GenBank/DDBJ whole genome shotgun (WGS) entry which is preliminary data.</text>
</comment>
<proteinExistence type="predicted"/>
<dbReference type="eggNOG" id="ENOG502ZF0Y">
    <property type="taxonomic scope" value="Bacteria"/>
</dbReference>
<dbReference type="STRING" id="1105367.CG50_00085"/>
<evidence type="ECO:0008006" key="3">
    <source>
        <dbReference type="Google" id="ProtNLM"/>
    </source>
</evidence>
<evidence type="ECO:0000313" key="2">
    <source>
        <dbReference type="Proteomes" id="UP000028824"/>
    </source>
</evidence>
<reference evidence="1 2" key="1">
    <citation type="submission" date="2014-03" db="EMBL/GenBank/DDBJ databases">
        <title>Genome of Paenirhodobacter enshiensis DW2-9.</title>
        <authorList>
            <person name="Wang D."/>
            <person name="Wang G."/>
        </authorList>
    </citation>
    <scope>NUCLEOTIDE SEQUENCE [LARGE SCALE GENOMIC DNA]</scope>
    <source>
        <strain evidence="1 2">DW2-9</strain>
    </source>
</reference>
<evidence type="ECO:0000313" key="1">
    <source>
        <dbReference type="EMBL" id="KFI27188.1"/>
    </source>
</evidence>
<gene>
    <name evidence="1" type="ORF">CG50_00085</name>
</gene>
<name>A0A086XYT8_9RHOB</name>
<accession>A0A086XYT8</accession>
<dbReference type="Proteomes" id="UP000028824">
    <property type="component" value="Unassembled WGS sequence"/>
</dbReference>
<keyword evidence="2" id="KW-1185">Reference proteome</keyword>
<protein>
    <recommendedName>
        <fullName evidence="3">Lipoprotein</fullName>
    </recommendedName>
</protein>
<dbReference type="EMBL" id="JFZB01000010">
    <property type="protein sequence ID" value="KFI27188.1"/>
    <property type="molecule type" value="Genomic_DNA"/>
</dbReference>
<dbReference type="AlphaFoldDB" id="A0A086XYT8"/>
<organism evidence="1 2">
    <name type="scientific">Paenirhodobacter enshiensis</name>
    <dbReference type="NCBI Taxonomy" id="1105367"/>
    <lineage>
        <taxon>Bacteria</taxon>
        <taxon>Pseudomonadati</taxon>
        <taxon>Pseudomonadota</taxon>
        <taxon>Alphaproteobacteria</taxon>
        <taxon>Rhodobacterales</taxon>
        <taxon>Rhodobacter group</taxon>
        <taxon>Paenirhodobacter</taxon>
    </lineage>
</organism>
<sequence>MLILATLASCGGVNKEGHLVPPSPPDVFQGYSMAHGADGSVIVTRNAPMFTNSDGAEARQAAEKLCPAGVKTSPNDRFQGGAWIFVGGCQ</sequence>